<dbReference type="Gene3D" id="1.10.530.40">
    <property type="match status" value="1"/>
</dbReference>
<dbReference type="EC" id="3.2.1.17" evidence="6"/>
<dbReference type="SUPFAM" id="SSF53955">
    <property type="entry name" value="Lysozyme-like"/>
    <property type="match status" value="1"/>
</dbReference>
<accession>A0ABP9MYQ0</accession>
<dbReference type="Proteomes" id="UP001500171">
    <property type="component" value="Unassembled WGS sequence"/>
</dbReference>
<dbReference type="PANTHER" id="PTHR38107:SF4">
    <property type="entry name" value="LYSOZYME"/>
    <property type="match status" value="1"/>
</dbReference>
<reference evidence="9" key="1">
    <citation type="journal article" date="2019" name="Int. J. Syst. Evol. Microbiol.">
        <title>The Global Catalogue of Microorganisms (GCM) 10K type strain sequencing project: providing services to taxonomists for standard genome sequencing and annotation.</title>
        <authorList>
            <consortium name="The Broad Institute Genomics Platform"/>
            <consortium name="The Broad Institute Genome Sequencing Center for Infectious Disease"/>
            <person name="Wu L."/>
            <person name="Ma J."/>
        </authorList>
    </citation>
    <scope>NUCLEOTIDE SEQUENCE [LARGE SCALE GENOMIC DNA]</scope>
    <source>
        <strain evidence="9">JCM 18050</strain>
    </source>
</reference>
<dbReference type="EMBL" id="BAABHY010000001">
    <property type="protein sequence ID" value="GAA5104520.1"/>
    <property type="molecule type" value="Genomic_DNA"/>
</dbReference>
<feature type="chain" id="PRO_5045196360" description="Lysozyme" evidence="7">
    <location>
        <begin position="28"/>
        <end position="173"/>
    </location>
</feature>
<sequence length="173" mass="19311">MKNITKIATVTTCSVSLIIGMVLSHYADEIQTSKQGLDIIGNAENCLKQPYYCPANILTVGIGSTGHIESRTYSDNEIAERWVNDIKQAELCINQHANGSNLPQSVFDAVVSITFNVGCTKMKTSTLYYYLNQQDYHSACNEFPRWNKAAGKVLNGLIVRRNKERELCLTDLN</sequence>
<dbReference type="HAMAP" id="MF_04110">
    <property type="entry name" value="ENDOLYSIN_T4"/>
    <property type="match status" value="1"/>
</dbReference>
<evidence type="ECO:0000313" key="9">
    <source>
        <dbReference type="Proteomes" id="UP001500171"/>
    </source>
</evidence>
<dbReference type="Pfam" id="PF00959">
    <property type="entry name" value="Phage_lysozyme"/>
    <property type="match status" value="1"/>
</dbReference>
<name>A0ABP9MYQ0_9GAMM</name>
<proteinExistence type="inferred from homology"/>
<evidence type="ECO:0000256" key="4">
    <source>
        <dbReference type="ARBA" id="ARBA00022801"/>
    </source>
</evidence>
<dbReference type="PANTHER" id="PTHR38107">
    <property type="match status" value="1"/>
</dbReference>
<dbReference type="InterPro" id="IPR051018">
    <property type="entry name" value="Bacteriophage_GH24"/>
</dbReference>
<organism evidence="8 9">
    <name type="scientific">Orbus sasakiae</name>
    <dbReference type="NCBI Taxonomy" id="1078475"/>
    <lineage>
        <taxon>Bacteria</taxon>
        <taxon>Pseudomonadati</taxon>
        <taxon>Pseudomonadota</taxon>
        <taxon>Gammaproteobacteria</taxon>
        <taxon>Orbales</taxon>
        <taxon>Orbaceae</taxon>
        <taxon>Orbus</taxon>
    </lineage>
</organism>
<evidence type="ECO:0000256" key="2">
    <source>
        <dbReference type="ARBA" id="ARBA00022529"/>
    </source>
</evidence>
<protein>
    <recommendedName>
        <fullName evidence="6">Lysozyme</fullName>
        <ecNumber evidence="6">3.2.1.17</ecNumber>
    </recommendedName>
</protein>
<dbReference type="CDD" id="cd16901">
    <property type="entry name" value="lyz_P1"/>
    <property type="match status" value="1"/>
</dbReference>
<keyword evidence="3 6" id="KW-0081">Bacteriolytic enzyme</keyword>
<evidence type="ECO:0000256" key="7">
    <source>
        <dbReference type="SAM" id="SignalP"/>
    </source>
</evidence>
<comment type="similarity">
    <text evidence="6">Belongs to the glycosyl hydrolase 24 family.</text>
</comment>
<gene>
    <name evidence="8" type="ORF">GCM10023211_02300</name>
</gene>
<evidence type="ECO:0000256" key="5">
    <source>
        <dbReference type="ARBA" id="ARBA00023295"/>
    </source>
</evidence>
<dbReference type="RefSeq" id="WP_345487869.1">
    <property type="nucleotide sequence ID" value="NZ_BAABHY010000001.1"/>
</dbReference>
<keyword evidence="4 6" id="KW-0378">Hydrolase</keyword>
<keyword evidence="7" id="KW-0732">Signal</keyword>
<comment type="catalytic activity">
    <reaction evidence="1 6">
        <text>Hydrolysis of (1-&gt;4)-beta-linkages between N-acetylmuramic acid and N-acetyl-D-glucosamine residues in a peptidoglycan and between N-acetyl-D-glucosamine residues in chitodextrins.</text>
        <dbReference type="EC" id="3.2.1.17"/>
    </reaction>
</comment>
<evidence type="ECO:0000256" key="1">
    <source>
        <dbReference type="ARBA" id="ARBA00000632"/>
    </source>
</evidence>
<evidence type="ECO:0000313" key="8">
    <source>
        <dbReference type="EMBL" id="GAA5104520.1"/>
    </source>
</evidence>
<dbReference type="InterPro" id="IPR023347">
    <property type="entry name" value="Lysozyme_dom_sf"/>
</dbReference>
<feature type="signal peptide" evidence="7">
    <location>
        <begin position="1"/>
        <end position="27"/>
    </location>
</feature>
<dbReference type="InterPro" id="IPR023346">
    <property type="entry name" value="Lysozyme-like_dom_sf"/>
</dbReference>
<keyword evidence="5 6" id="KW-0326">Glycosidase</keyword>
<keyword evidence="9" id="KW-1185">Reference proteome</keyword>
<dbReference type="InterPro" id="IPR002196">
    <property type="entry name" value="Glyco_hydro_24"/>
</dbReference>
<comment type="caution">
    <text evidence="8">The sequence shown here is derived from an EMBL/GenBank/DDBJ whole genome shotgun (WGS) entry which is preliminary data.</text>
</comment>
<evidence type="ECO:0000256" key="3">
    <source>
        <dbReference type="ARBA" id="ARBA00022638"/>
    </source>
</evidence>
<evidence type="ECO:0000256" key="6">
    <source>
        <dbReference type="RuleBase" id="RU003788"/>
    </source>
</evidence>
<keyword evidence="2 6" id="KW-0929">Antimicrobial</keyword>
<dbReference type="InterPro" id="IPR034690">
    <property type="entry name" value="Endolysin_T4_type"/>
</dbReference>